<evidence type="ECO:0000313" key="1">
    <source>
        <dbReference type="EMBL" id="MCY1718867.1"/>
    </source>
</evidence>
<dbReference type="RefSeq" id="WP_343331206.1">
    <property type="nucleotide sequence ID" value="NZ_JAPOHD010000002.1"/>
</dbReference>
<organism evidence="1 2">
    <name type="scientific">Draconibacterium aestuarii</name>
    <dbReference type="NCBI Taxonomy" id="2998507"/>
    <lineage>
        <taxon>Bacteria</taxon>
        <taxon>Pseudomonadati</taxon>
        <taxon>Bacteroidota</taxon>
        <taxon>Bacteroidia</taxon>
        <taxon>Marinilabiliales</taxon>
        <taxon>Prolixibacteraceae</taxon>
        <taxon>Draconibacterium</taxon>
    </lineage>
</organism>
<accession>A0A9X3F302</accession>
<comment type="caution">
    <text evidence="1">The sequence shown here is derived from an EMBL/GenBank/DDBJ whole genome shotgun (WGS) entry which is preliminary data.</text>
</comment>
<evidence type="ECO:0000313" key="2">
    <source>
        <dbReference type="Proteomes" id="UP001145087"/>
    </source>
</evidence>
<gene>
    <name evidence="1" type="ORF">OU798_00845</name>
</gene>
<dbReference type="EMBL" id="JAPOHD010000002">
    <property type="protein sequence ID" value="MCY1718867.1"/>
    <property type="molecule type" value="Genomic_DNA"/>
</dbReference>
<dbReference type="Proteomes" id="UP001145087">
    <property type="component" value="Unassembled WGS sequence"/>
</dbReference>
<name>A0A9X3F302_9BACT</name>
<reference evidence="1" key="1">
    <citation type="submission" date="2022-11" db="EMBL/GenBank/DDBJ databases">
        <title>Marilongibacter aestuarii gen. nov., sp. nov., isolated from tidal flat sediment.</title>
        <authorList>
            <person name="Jiayan W."/>
        </authorList>
    </citation>
    <scope>NUCLEOTIDE SEQUENCE</scope>
    <source>
        <strain evidence="1">Z1-6</strain>
    </source>
</reference>
<proteinExistence type="predicted"/>
<evidence type="ECO:0008006" key="3">
    <source>
        <dbReference type="Google" id="ProtNLM"/>
    </source>
</evidence>
<protein>
    <recommendedName>
        <fullName evidence="3">Heparinase</fullName>
    </recommendedName>
</protein>
<sequence length="650" mass="75340">MRNRMRSKKRFKVKYILIILFLFAGISVVVDLVRISNYEIIPMRPVEKIDLQQDQVYYDLVNGVDSIDWNRLDGTLEYISNEYDCSDFRLVNLVRILYEYGDQIPKEYKTKIEDVLFGFRYWWDEPGENSMCYWSENHQVLFASAEYLIGKKYPHVVFKNSGLTGKQHMEKARKCALDWLEMRWKYGFTEFYSGVYYKEDIAALINLIDFAGDKELAQKSKIIMDLLFYDVAAQNINTMFVSASGRAYKGNRTGEGGSTLGGLTSYYWGDGKECGAGMLYGMMTTLKYKLPPVLAEIAKDSSNVIIQQSNGLDISELKTEGYYGTDNRSMMMQWGMECFTNPEIVRNTLAHIRNCNMFSNAFIGDFKMLDFSLLKWLRLEPVVTRVINPQPNGVAIQKGNTYTYKTKDYSLYTAQAYHPGTYGDQQHIFGMNINNHFSIFHNHPALEKDRNFQSPNYWVGYGHIPHSVQDKNVNLSIYNIPEKKGLMEMDLLDYTRAYFPTGEFDTAYIDQTFVFGKKGETYCAFIGANVFNFRDNTKNDIIQKGKQTFWITEAGSKTEDGSFGEFVERIKKNTVDFNPVTLELNYRSNNTRYHLKFGADFIVNGKIIDTAYSRYNSPYAQARKKDKTITFNHGGKSLFLDFYKQIREFE</sequence>
<keyword evidence="2" id="KW-1185">Reference proteome</keyword>
<dbReference type="AlphaFoldDB" id="A0A9X3F302"/>